<keyword evidence="1" id="KW-0732">Signal</keyword>
<feature type="signal peptide" evidence="1">
    <location>
        <begin position="1"/>
        <end position="23"/>
    </location>
</feature>
<dbReference type="PANTHER" id="PTHR33107">
    <property type="entry name" value="KUNITZ TRYPSIN INHIBITOR 2"/>
    <property type="match status" value="1"/>
</dbReference>
<dbReference type="SMART" id="SM00452">
    <property type="entry name" value="STI"/>
    <property type="match status" value="1"/>
</dbReference>
<sequence>MKSSISLALSFLFLCFLPNPLLGAPEPLLDMFNDKVVTGTEYYIVSAITGAGGGGLNILSGRNDPCPMDVVQESSDLKPGRALLFFPFNYTGEAGTVVYDSTDLNIQFNVRPRSCNQETTVWKVDNYDDAKGEWFITTNGVIGNPGAETLQNWFKFMKVSADFDMYKIVHCPSVCKSCVKLCSDVGIHFETERRLALSHSPFRLVLIKASDAHKLRERLNAII</sequence>
<name>A0ABQ8H9L3_9ROSI</name>
<dbReference type="EMBL" id="JAFEMO010000013">
    <property type="protein sequence ID" value="KAH7550619.1"/>
    <property type="molecule type" value="Genomic_DNA"/>
</dbReference>
<keyword evidence="3" id="KW-1185">Reference proteome</keyword>
<dbReference type="PRINTS" id="PR00291">
    <property type="entry name" value="KUNITZINHBTR"/>
</dbReference>
<dbReference type="Proteomes" id="UP000827721">
    <property type="component" value="Unassembled WGS sequence"/>
</dbReference>
<evidence type="ECO:0000313" key="2">
    <source>
        <dbReference type="EMBL" id="KAH7550619.1"/>
    </source>
</evidence>
<proteinExistence type="predicted"/>
<dbReference type="CDD" id="cd23370">
    <property type="entry name" value="beta-trefoil_STI_MkMLP-like"/>
    <property type="match status" value="1"/>
</dbReference>
<comment type="caution">
    <text evidence="2">The sequence shown here is derived from an EMBL/GenBank/DDBJ whole genome shotgun (WGS) entry which is preliminary data.</text>
</comment>
<dbReference type="PANTHER" id="PTHR33107:SF5">
    <property type="entry name" value="KUNITZ TRYPSIN INHIBITOR 5"/>
    <property type="match status" value="1"/>
</dbReference>
<dbReference type="InterPro" id="IPR002160">
    <property type="entry name" value="Prot_inh_Kunz-lg"/>
</dbReference>
<dbReference type="Pfam" id="PF00197">
    <property type="entry name" value="Kunitz_legume"/>
    <property type="match status" value="1"/>
</dbReference>
<feature type="chain" id="PRO_5045828661" evidence="1">
    <location>
        <begin position="24"/>
        <end position="223"/>
    </location>
</feature>
<dbReference type="SUPFAM" id="SSF50386">
    <property type="entry name" value="STI-like"/>
    <property type="match status" value="1"/>
</dbReference>
<evidence type="ECO:0000313" key="3">
    <source>
        <dbReference type="Proteomes" id="UP000827721"/>
    </source>
</evidence>
<evidence type="ECO:0000256" key="1">
    <source>
        <dbReference type="SAM" id="SignalP"/>
    </source>
</evidence>
<accession>A0ABQ8H9L3</accession>
<dbReference type="Gene3D" id="2.80.10.50">
    <property type="match status" value="1"/>
</dbReference>
<reference evidence="2 3" key="1">
    <citation type="submission" date="2021-02" db="EMBL/GenBank/DDBJ databases">
        <title>Plant Genome Project.</title>
        <authorList>
            <person name="Zhang R.-G."/>
        </authorList>
    </citation>
    <scope>NUCLEOTIDE SEQUENCE [LARGE SCALE GENOMIC DNA]</scope>
    <source>
        <tissue evidence="2">Leaves</tissue>
    </source>
</reference>
<organism evidence="2 3">
    <name type="scientific">Xanthoceras sorbifolium</name>
    <dbReference type="NCBI Taxonomy" id="99658"/>
    <lineage>
        <taxon>Eukaryota</taxon>
        <taxon>Viridiplantae</taxon>
        <taxon>Streptophyta</taxon>
        <taxon>Embryophyta</taxon>
        <taxon>Tracheophyta</taxon>
        <taxon>Spermatophyta</taxon>
        <taxon>Magnoliopsida</taxon>
        <taxon>eudicotyledons</taxon>
        <taxon>Gunneridae</taxon>
        <taxon>Pentapetalae</taxon>
        <taxon>rosids</taxon>
        <taxon>malvids</taxon>
        <taxon>Sapindales</taxon>
        <taxon>Sapindaceae</taxon>
        <taxon>Xanthoceroideae</taxon>
        <taxon>Xanthoceras</taxon>
    </lineage>
</organism>
<gene>
    <name evidence="2" type="ORF">JRO89_XS13G0233000</name>
</gene>
<dbReference type="InterPro" id="IPR011065">
    <property type="entry name" value="Kunitz_inhibitor_STI-like_sf"/>
</dbReference>
<protein>
    <submittedName>
        <fullName evidence="2">Uncharacterized protein</fullName>
    </submittedName>
</protein>